<dbReference type="KEGG" id="vda:VDAG_08618"/>
<protein>
    <submittedName>
        <fullName evidence="1">Uncharacterized protein</fullName>
    </submittedName>
</protein>
<reference evidence="1 2" key="1">
    <citation type="submission" date="2008-03" db="EMBL/GenBank/DDBJ databases">
        <title>The Genome Sequence of Verticillium dahliae VdLs.17.</title>
        <authorList>
            <consortium name="The Broad Institute Genome Sequencing Platform"/>
            <person name="Ma L.-J.J."/>
            <person name="Klosterman S.J."/>
            <person name="Subbarao K."/>
            <person name="Dobinson K."/>
            <person name="Veronese P."/>
            <person name="Kang S."/>
            <person name="Gold S.E."/>
            <person name="Young S."/>
            <person name="Jaffe D."/>
            <person name="Gnerre S."/>
            <person name="Berlin A."/>
            <person name="Heiman D."/>
            <person name="Hepburn T."/>
            <person name="Sykes S."/>
            <person name="Alvarado L."/>
            <person name="Kodira C.D."/>
            <person name="Lander E."/>
            <person name="Galagan J."/>
            <person name="Nusbaum C."/>
            <person name="Birren B."/>
        </authorList>
    </citation>
    <scope>NUCLEOTIDE SEQUENCE [LARGE SCALE GENOMIC DNA]</scope>
    <source>
        <strain evidence="2">VdLs.17 / ATCC MYA-4575 / FGSC 10137</strain>
    </source>
</reference>
<gene>
    <name evidence="1" type="ORF">VDAG_08618</name>
</gene>
<organism evidence="1 2">
    <name type="scientific">Verticillium dahliae (strain VdLs.17 / ATCC MYA-4575 / FGSC 10137)</name>
    <name type="common">Verticillium wilt</name>
    <dbReference type="NCBI Taxonomy" id="498257"/>
    <lineage>
        <taxon>Eukaryota</taxon>
        <taxon>Fungi</taxon>
        <taxon>Dikarya</taxon>
        <taxon>Ascomycota</taxon>
        <taxon>Pezizomycotina</taxon>
        <taxon>Sordariomycetes</taxon>
        <taxon>Hypocreomycetidae</taxon>
        <taxon>Glomerellales</taxon>
        <taxon>Plectosphaerellaceae</taxon>
        <taxon>Verticillium</taxon>
    </lineage>
</organism>
<proteinExistence type="predicted"/>
<accession>G2XEN3</accession>
<name>G2XEN3_VERDV</name>
<dbReference type="InParanoid" id="G2XEN3"/>
<evidence type="ECO:0000313" key="1">
    <source>
        <dbReference type="EMBL" id="EGY18284.1"/>
    </source>
</evidence>
<keyword evidence="2" id="KW-1185">Reference proteome</keyword>
<evidence type="ECO:0000313" key="2">
    <source>
        <dbReference type="Proteomes" id="UP000001611"/>
    </source>
</evidence>
<dbReference type="GeneID" id="20710081"/>
<dbReference type="EMBL" id="DS572715">
    <property type="protein sequence ID" value="EGY18284.1"/>
    <property type="molecule type" value="Genomic_DNA"/>
</dbReference>
<dbReference type="RefSeq" id="XP_009651222.1">
    <property type="nucleotide sequence ID" value="XM_009652927.1"/>
</dbReference>
<sequence length="118" mass="13169">MPQRDTVERPWVPSSQVPSRNTQVGVLSIRGNASCPEPELSHILTCDTAPQTMFLVTLPDTYNFGAFILSCWWGCCLLRPSTDHRIRSTPCIGTIVLHHHSLVLYATCAVHHSTWLVS</sequence>
<dbReference type="AlphaFoldDB" id="G2XEN3"/>
<dbReference type="Proteomes" id="UP000001611">
    <property type="component" value="Chromosome 2"/>
</dbReference>
<dbReference type="HOGENOM" id="CLU_2074949_0_0_1"/>